<accession>A0A2M8G1C0</accession>
<feature type="transmembrane region" description="Helical" evidence="1">
    <location>
        <begin position="163"/>
        <end position="185"/>
    </location>
</feature>
<feature type="transmembrane region" description="Helical" evidence="1">
    <location>
        <begin position="110"/>
        <end position="127"/>
    </location>
</feature>
<protein>
    <submittedName>
        <fullName evidence="2">Uncharacterized protein</fullName>
    </submittedName>
</protein>
<feature type="transmembrane region" description="Helical" evidence="1">
    <location>
        <begin position="191"/>
        <end position="210"/>
    </location>
</feature>
<evidence type="ECO:0000256" key="1">
    <source>
        <dbReference type="SAM" id="Phobius"/>
    </source>
</evidence>
<evidence type="ECO:0000313" key="3">
    <source>
        <dbReference type="Proteomes" id="UP000229674"/>
    </source>
</evidence>
<feature type="transmembrane region" description="Helical" evidence="1">
    <location>
        <begin position="83"/>
        <end position="103"/>
    </location>
</feature>
<feature type="transmembrane region" description="Helical" evidence="1">
    <location>
        <begin position="36"/>
        <end position="52"/>
    </location>
</feature>
<proteinExistence type="predicted"/>
<keyword evidence="1" id="KW-1133">Transmembrane helix</keyword>
<feature type="transmembrane region" description="Helical" evidence="1">
    <location>
        <begin position="133"/>
        <end position="151"/>
    </location>
</feature>
<dbReference type="AlphaFoldDB" id="A0A2M8G1C0"/>
<organism evidence="2 3">
    <name type="scientific">Candidatus Colwellbacteria bacterium CG_4_9_14_0_2_um_filter_50_12</name>
    <dbReference type="NCBI Taxonomy" id="1974538"/>
    <lineage>
        <taxon>Bacteria</taxon>
        <taxon>Candidatus Colwelliibacteriota</taxon>
    </lineage>
</organism>
<keyword evidence="1" id="KW-0812">Transmembrane</keyword>
<reference evidence="3" key="1">
    <citation type="submission" date="2017-09" db="EMBL/GenBank/DDBJ databases">
        <title>Depth-based differentiation of microbial function through sediment-hosted aquifers and enrichment of novel symbionts in the deep terrestrial subsurface.</title>
        <authorList>
            <person name="Probst A.J."/>
            <person name="Ladd B."/>
            <person name="Jarett J.K."/>
            <person name="Geller-Mcgrath D.E."/>
            <person name="Sieber C.M.K."/>
            <person name="Emerson J.B."/>
            <person name="Anantharaman K."/>
            <person name="Thomas B.C."/>
            <person name="Malmstrom R."/>
            <person name="Stieglmeier M."/>
            <person name="Klingl A."/>
            <person name="Woyke T."/>
            <person name="Ryan C.M."/>
            <person name="Banfield J.F."/>
        </authorList>
    </citation>
    <scope>NUCLEOTIDE SEQUENCE [LARGE SCALE GENOMIC DNA]</scope>
</reference>
<comment type="caution">
    <text evidence="2">The sequence shown here is derived from an EMBL/GenBank/DDBJ whole genome shotgun (WGS) entry which is preliminary data.</text>
</comment>
<feature type="transmembrane region" description="Helical" evidence="1">
    <location>
        <begin position="222"/>
        <end position="241"/>
    </location>
</feature>
<feature type="transmembrane region" description="Helical" evidence="1">
    <location>
        <begin position="59"/>
        <end position="77"/>
    </location>
</feature>
<keyword evidence="1" id="KW-0472">Membrane</keyword>
<evidence type="ECO:0000313" key="2">
    <source>
        <dbReference type="EMBL" id="PJC65438.1"/>
    </source>
</evidence>
<sequence length="242" mass="26714">MAVRFASLRTKPTLKLAFKGLLFALLVLFADEYPGSPFAILIFIVAALFLYFRPRLNSLKFAASFIALAMAPFVLPPLQIGEIATAIVLGAMFVLLLGVKNLVLVRRERWYAIVHTLILAIYGAALFSNPLRFFTETGAFILFFLLFREFYRTMSALQGSRLALSSALQGLIAVELLIVLSLLPVGFVAETLIFTITLVIFSDIFLHHLGGRLSRKLVLRDSTILILSALIIMAFSGWGLAG</sequence>
<name>A0A2M8G1C0_9BACT</name>
<feature type="transmembrane region" description="Helical" evidence="1">
    <location>
        <begin position="12"/>
        <end position="30"/>
    </location>
</feature>
<dbReference type="Proteomes" id="UP000229674">
    <property type="component" value="Unassembled WGS sequence"/>
</dbReference>
<dbReference type="EMBL" id="PFQX01000026">
    <property type="protein sequence ID" value="PJC65438.1"/>
    <property type="molecule type" value="Genomic_DNA"/>
</dbReference>
<gene>
    <name evidence="2" type="ORF">CO020_00640</name>
</gene>